<keyword evidence="2" id="KW-1133">Transmembrane helix</keyword>
<dbReference type="AlphaFoldDB" id="A0AA39WJ48"/>
<evidence type="ECO:0000313" key="5">
    <source>
        <dbReference type="Proteomes" id="UP001175000"/>
    </source>
</evidence>
<feature type="chain" id="PRO_5041225259" evidence="3">
    <location>
        <begin position="18"/>
        <end position="513"/>
    </location>
</feature>
<keyword evidence="5" id="KW-1185">Reference proteome</keyword>
<dbReference type="EMBL" id="JAULSU010000005">
    <property type="protein sequence ID" value="KAK0616360.1"/>
    <property type="molecule type" value="Genomic_DNA"/>
</dbReference>
<dbReference type="PANTHER" id="PTHR35394">
    <property type="entry name" value="DUF3176 DOMAIN-CONTAINING PROTEIN"/>
    <property type="match status" value="1"/>
</dbReference>
<feature type="region of interest" description="Disordered" evidence="1">
    <location>
        <begin position="422"/>
        <end position="443"/>
    </location>
</feature>
<dbReference type="InterPro" id="IPR021514">
    <property type="entry name" value="DUF3176"/>
</dbReference>
<sequence length="513" mass="55142">MIIGIAALCLVASIAWTMNDRPLTDWAPTNWATPISINAVISAITVISRAALAIPIIACISQLKWIYFKRPHKVSDMDVFDNASRGAMGSMQFLFKIPRNGAALGAFITLLAYLLGPFYQQVIRLEQRDVFVSGNETAAVFAFTHNYTTGSTVNGATSLAESIDTQMQGAMIAGIFGNNISSTFNCSSTCRWAGPITTLGFHSECRNITAQTLATKKCLSVVTGGKIEDSEVESHNCTLATPNGIRLFSDYSHTSQWTGFYLTGKIIPFPLVDAPPDQEGALSRHLIFPNLRISSPPGGELVGEGVQECTISVAAYNYTDIQSSGNDLRIGRREIFSSQLSVVDDLNIGDSPTANVTVTYSAPGIPDLVIKRLDLRAIAGFLEEFTDKVVQVGISPQQKFGLVWPQHEPSLTQPEGFLCGNGGADDAAHRPRSQSAGHDRKRRPDRCLCGGVVPNACSTHICHRRDALVAGLHYLALKGLDWGGSVEVFSAGVAIPPHSTLRQSCIEGSGVAL</sequence>
<feature type="transmembrane region" description="Helical" evidence="2">
    <location>
        <begin position="101"/>
        <end position="119"/>
    </location>
</feature>
<organism evidence="4 5">
    <name type="scientific">Immersiella caudata</name>
    <dbReference type="NCBI Taxonomy" id="314043"/>
    <lineage>
        <taxon>Eukaryota</taxon>
        <taxon>Fungi</taxon>
        <taxon>Dikarya</taxon>
        <taxon>Ascomycota</taxon>
        <taxon>Pezizomycotina</taxon>
        <taxon>Sordariomycetes</taxon>
        <taxon>Sordariomycetidae</taxon>
        <taxon>Sordariales</taxon>
        <taxon>Lasiosphaeriaceae</taxon>
        <taxon>Immersiella</taxon>
    </lineage>
</organism>
<feature type="signal peptide" evidence="3">
    <location>
        <begin position="1"/>
        <end position="17"/>
    </location>
</feature>
<evidence type="ECO:0000256" key="1">
    <source>
        <dbReference type="SAM" id="MobiDB-lite"/>
    </source>
</evidence>
<dbReference type="PANTHER" id="PTHR35394:SF5">
    <property type="entry name" value="DUF3176 DOMAIN-CONTAINING PROTEIN"/>
    <property type="match status" value="1"/>
</dbReference>
<reference evidence="4" key="1">
    <citation type="submission" date="2023-06" db="EMBL/GenBank/DDBJ databases">
        <title>Genome-scale phylogeny and comparative genomics of the fungal order Sordariales.</title>
        <authorList>
            <consortium name="Lawrence Berkeley National Laboratory"/>
            <person name="Hensen N."/>
            <person name="Bonometti L."/>
            <person name="Westerberg I."/>
            <person name="Brannstrom I.O."/>
            <person name="Guillou S."/>
            <person name="Cros-Aarteil S."/>
            <person name="Calhoun S."/>
            <person name="Haridas S."/>
            <person name="Kuo A."/>
            <person name="Mondo S."/>
            <person name="Pangilinan J."/>
            <person name="Riley R."/>
            <person name="Labutti K."/>
            <person name="Andreopoulos B."/>
            <person name="Lipzen A."/>
            <person name="Chen C."/>
            <person name="Yanf M."/>
            <person name="Daum C."/>
            <person name="Ng V."/>
            <person name="Clum A."/>
            <person name="Steindorff A."/>
            <person name="Ohm R."/>
            <person name="Martin F."/>
            <person name="Silar P."/>
            <person name="Natvig D."/>
            <person name="Lalanne C."/>
            <person name="Gautier V."/>
            <person name="Ament-Velasquez S.L."/>
            <person name="Kruys A."/>
            <person name="Hutchinson M.I."/>
            <person name="Powell A.J."/>
            <person name="Barry K."/>
            <person name="Miller A.N."/>
            <person name="Grigoriev I.V."/>
            <person name="Debuchy R."/>
            <person name="Gladieux P."/>
            <person name="Thoren M.H."/>
            <person name="Johannesson H."/>
        </authorList>
    </citation>
    <scope>NUCLEOTIDE SEQUENCE</scope>
    <source>
        <strain evidence="4">CBS 606.72</strain>
    </source>
</reference>
<accession>A0AA39WJ48</accession>
<evidence type="ECO:0000256" key="3">
    <source>
        <dbReference type="SAM" id="SignalP"/>
    </source>
</evidence>
<dbReference type="Proteomes" id="UP001175000">
    <property type="component" value="Unassembled WGS sequence"/>
</dbReference>
<keyword evidence="2" id="KW-0472">Membrane</keyword>
<feature type="transmembrane region" description="Helical" evidence="2">
    <location>
        <begin position="39"/>
        <end position="60"/>
    </location>
</feature>
<dbReference type="Pfam" id="PF11374">
    <property type="entry name" value="DUF3176"/>
    <property type="match status" value="1"/>
</dbReference>
<comment type="caution">
    <text evidence="4">The sequence shown here is derived from an EMBL/GenBank/DDBJ whole genome shotgun (WGS) entry which is preliminary data.</text>
</comment>
<gene>
    <name evidence="4" type="ORF">B0T14DRAFT_588286</name>
</gene>
<evidence type="ECO:0000313" key="4">
    <source>
        <dbReference type="EMBL" id="KAK0616360.1"/>
    </source>
</evidence>
<protein>
    <submittedName>
        <fullName evidence="4">Uncharacterized protein</fullName>
    </submittedName>
</protein>
<name>A0AA39WJ48_9PEZI</name>
<evidence type="ECO:0000256" key="2">
    <source>
        <dbReference type="SAM" id="Phobius"/>
    </source>
</evidence>
<keyword evidence="3" id="KW-0732">Signal</keyword>
<keyword evidence="2" id="KW-0812">Transmembrane</keyword>
<proteinExistence type="predicted"/>